<organism evidence="2">
    <name type="scientific">Oryza glumipatula</name>
    <dbReference type="NCBI Taxonomy" id="40148"/>
    <lineage>
        <taxon>Eukaryota</taxon>
        <taxon>Viridiplantae</taxon>
        <taxon>Streptophyta</taxon>
        <taxon>Embryophyta</taxon>
        <taxon>Tracheophyta</taxon>
        <taxon>Spermatophyta</taxon>
        <taxon>Magnoliopsida</taxon>
        <taxon>Liliopsida</taxon>
        <taxon>Poales</taxon>
        <taxon>Poaceae</taxon>
        <taxon>BOP clade</taxon>
        <taxon>Oryzoideae</taxon>
        <taxon>Oryzeae</taxon>
        <taxon>Oryzinae</taxon>
        <taxon>Oryza</taxon>
    </lineage>
</organism>
<feature type="region of interest" description="Disordered" evidence="1">
    <location>
        <begin position="61"/>
        <end position="97"/>
    </location>
</feature>
<evidence type="ECO:0000256" key="1">
    <source>
        <dbReference type="SAM" id="MobiDB-lite"/>
    </source>
</evidence>
<feature type="region of interest" description="Disordered" evidence="1">
    <location>
        <begin position="1"/>
        <end position="47"/>
    </location>
</feature>
<keyword evidence="3" id="KW-1185">Reference proteome</keyword>
<proteinExistence type="predicted"/>
<dbReference type="Gramene" id="OGLUM12G08030.1">
    <property type="protein sequence ID" value="OGLUM12G08030.1"/>
    <property type="gene ID" value="OGLUM12G08030"/>
</dbReference>
<dbReference type="EnsemblPlants" id="OGLUM12G08030.1">
    <property type="protein sequence ID" value="OGLUM12G08030.1"/>
    <property type="gene ID" value="OGLUM12G08030"/>
</dbReference>
<dbReference type="AlphaFoldDB" id="A0A0E0BQN8"/>
<sequence length="230" mass="24806">MAKLEQPTIHHRPAQNTQRWPPEVSPLPSAAQGDAARPPVPSASRTRRSWWWLPRRAAGGAHGRRWERSTPRRRSCTGAPELTGGDMGRGGGGGGGGARPCALEFVRGARRERERESVVASSSWGRVGHVGPTDMSLTGGSRKCLIGLLGRLVTWSGPPGFVWCCGGREFAGVIRVTATDMWAHYSSAHVNTRSPVAEFLFLSGVSARRLVSFLISKFRASSPRRAAGMS</sequence>
<name>A0A0E0BQN8_9ORYZ</name>
<reference evidence="2" key="1">
    <citation type="submission" date="2015-04" db="UniProtKB">
        <authorList>
            <consortium name="EnsemblPlants"/>
        </authorList>
    </citation>
    <scope>IDENTIFICATION</scope>
</reference>
<reference evidence="2" key="2">
    <citation type="submission" date="2018-05" db="EMBL/GenBank/DDBJ databases">
        <title>OgluRS3 (Oryza glumaepatula Reference Sequence Version 3).</title>
        <authorList>
            <person name="Zhang J."/>
            <person name="Kudrna D."/>
            <person name="Lee S."/>
            <person name="Talag J."/>
            <person name="Welchert J."/>
            <person name="Wing R.A."/>
        </authorList>
    </citation>
    <scope>NUCLEOTIDE SEQUENCE [LARGE SCALE GENOMIC DNA]</scope>
</reference>
<accession>A0A0E0BQN8</accession>
<dbReference type="Proteomes" id="UP000026961">
    <property type="component" value="Chromosome 12"/>
</dbReference>
<protein>
    <submittedName>
        <fullName evidence="2">Uncharacterized protein</fullName>
    </submittedName>
</protein>
<evidence type="ECO:0000313" key="3">
    <source>
        <dbReference type="Proteomes" id="UP000026961"/>
    </source>
</evidence>
<evidence type="ECO:0000313" key="2">
    <source>
        <dbReference type="EnsemblPlants" id="OGLUM12G08030.1"/>
    </source>
</evidence>
<dbReference type="HOGENOM" id="CLU_1206428_0_0_1"/>
<feature type="compositionally biased region" description="Gly residues" evidence="1">
    <location>
        <begin position="85"/>
        <end position="97"/>
    </location>
</feature>